<gene>
    <name evidence="1" type="ORF">J2Z37_003626</name>
</gene>
<evidence type="ECO:0000313" key="2">
    <source>
        <dbReference type="Proteomes" id="UP001519343"/>
    </source>
</evidence>
<dbReference type="SUPFAM" id="SSF140663">
    <property type="entry name" value="TTHA0068-like"/>
    <property type="match status" value="1"/>
</dbReference>
<dbReference type="InterPro" id="IPR023203">
    <property type="entry name" value="TTHA0068_sf"/>
</dbReference>
<proteinExistence type="predicted"/>
<sequence>MYDRLYIEFLYYFNMERDYYECHEVLEEYWLREGKNKWLQSLLQTAVALHHFRNGNINGAIKLFEQALDKCQDSWDGKKGIHDEKLFSEAASYLLKLKNYKERPFPFYDLTIEIIDPTLQTLVNHCIPEGVKEEDKF</sequence>
<dbReference type="Proteomes" id="UP001519343">
    <property type="component" value="Unassembled WGS sequence"/>
</dbReference>
<organism evidence="1 2">
    <name type="scientific">Ammoniphilus resinae</name>
    <dbReference type="NCBI Taxonomy" id="861532"/>
    <lineage>
        <taxon>Bacteria</taxon>
        <taxon>Bacillati</taxon>
        <taxon>Bacillota</taxon>
        <taxon>Bacilli</taxon>
        <taxon>Bacillales</taxon>
        <taxon>Paenibacillaceae</taxon>
        <taxon>Aneurinibacillus group</taxon>
        <taxon>Ammoniphilus</taxon>
    </lineage>
</organism>
<keyword evidence="1" id="KW-0378">Hydrolase</keyword>
<dbReference type="PANTHER" id="PTHR34796:SF1">
    <property type="entry name" value="EXPRESSED PROTEIN"/>
    <property type="match status" value="1"/>
</dbReference>
<reference evidence="1 2" key="1">
    <citation type="submission" date="2021-03" db="EMBL/GenBank/DDBJ databases">
        <title>Genomic Encyclopedia of Type Strains, Phase IV (KMG-IV): sequencing the most valuable type-strain genomes for metagenomic binning, comparative biology and taxonomic classification.</title>
        <authorList>
            <person name="Goeker M."/>
        </authorList>
    </citation>
    <scope>NUCLEOTIDE SEQUENCE [LARGE SCALE GENOMIC DNA]</scope>
    <source>
        <strain evidence="1 2">DSM 24738</strain>
    </source>
</reference>
<keyword evidence="2" id="KW-1185">Reference proteome</keyword>
<dbReference type="EMBL" id="JAGGKT010000012">
    <property type="protein sequence ID" value="MBP1933613.1"/>
    <property type="molecule type" value="Genomic_DNA"/>
</dbReference>
<accession>A0ABS4GTK6</accession>
<name>A0ABS4GTK6_9BACL</name>
<dbReference type="GO" id="GO:0016787">
    <property type="term" value="F:hydrolase activity"/>
    <property type="evidence" value="ECO:0007669"/>
    <property type="project" value="UniProtKB-KW"/>
</dbReference>
<dbReference type="PANTHER" id="PTHR34796">
    <property type="entry name" value="EXPRESSED PROTEIN"/>
    <property type="match status" value="1"/>
</dbReference>
<dbReference type="Gene3D" id="1.10.3450.10">
    <property type="entry name" value="TTHA0068-like"/>
    <property type="match status" value="1"/>
</dbReference>
<dbReference type="Pfam" id="PF03745">
    <property type="entry name" value="DUF309"/>
    <property type="match status" value="1"/>
</dbReference>
<evidence type="ECO:0000313" key="1">
    <source>
        <dbReference type="EMBL" id="MBP1933613.1"/>
    </source>
</evidence>
<protein>
    <submittedName>
        <fullName evidence="1">Metal-dependent hydrolase</fullName>
    </submittedName>
</protein>
<dbReference type="RefSeq" id="WP_209811629.1">
    <property type="nucleotide sequence ID" value="NZ_JAGGKT010000012.1"/>
</dbReference>
<dbReference type="InterPro" id="IPR005500">
    <property type="entry name" value="DUF309"/>
</dbReference>
<comment type="caution">
    <text evidence="1">The sequence shown here is derived from an EMBL/GenBank/DDBJ whole genome shotgun (WGS) entry which is preliminary data.</text>
</comment>